<dbReference type="PIR" id="T30484">
    <property type="entry name" value="T30484"/>
</dbReference>
<dbReference type="Proteomes" id="UP000203997">
    <property type="component" value="Segment"/>
</dbReference>
<organismHost>
    <name type="scientific">Lepidoptera</name>
    <name type="common">moths &amp; butterflies</name>
    <dbReference type="NCBI Taxonomy" id="7088"/>
</organismHost>
<evidence type="ECO:0000313" key="2">
    <source>
        <dbReference type="EMBL" id="AAC70320.1"/>
    </source>
</evidence>
<keyword evidence="3" id="KW-1185">Reference proteome</keyword>
<protein>
    <submittedName>
        <fullName evidence="2">LdOrf-134 peptide</fullName>
    </submittedName>
</protein>
<dbReference type="EMBL" id="AF081810">
    <property type="protein sequence ID" value="AAC70320.1"/>
    <property type="molecule type" value="Genomic_DNA"/>
</dbReference>
<dbReference type="RefSeq" id="NP_047771.1">
    <property type="nucleotide sequence ID" value="NC_001973.1"/>
</dbReference>
<accession>Q9YMJ3</accession>
<dbReference type="GeneID" id="1488502"/>
<name>Q9YMJ3_NPVLD</name>
<sequence length="122" mass="12903">MPGRVVGLADIRAHHRAGVSVRARGGFGVDARRAVRAHGTLEEHSHGPDEQAGVQQRRDARHVQIFEGSGLAQETVVASTASAWSVSHRPSKKAGSSFCMSARTLLSRARNSPSAAKSLPST</sequence>
<reference evidence="2 3" key="1">
    <citation type="journal article" date="1999" name="Virology">
        <title>Sequence and analysis of the genome of a baculovirus pathogenic for Lymantria dispar.</title>
        <authorList>
            <person name="Kuzio J."/>
            <person name="Pearson M.N."/>
            <person name="Harwood S.H."/>
            <person name="Funk C.J."/>
            <person name="Evans J.T."/>
            <person name="Slavicek J.M."/>
            <person name="Rohrmann G.F."/>
        </authorList>
    </citation>
    <scope>NUCLEOTIDE SEQUENCE [LARGE SCALE GENOMIC DNA]</scope>
</reference>
<dbReference type="KEGG" id="vg:1488502"/>
<evidence type="ECO:0000313" key="3">
    <source>
        <dbReference type="Proteomes" id="UP000203997"/>
    </source>
</evidence>
<feature type="region of interest" description="Disordered" evidence="1">
    <location>
        <begin position="39"/>
        <end position="58"/>
    </location>
</feature>
<feature type="compositionally biased region" description="Basic and acidic residues" evidence="1">
    <location>
        <begin position="39"/>
        <end position="49"/>
    </location>
</feature>
<organism evidence="2 3">
    <name type="scientific">Lymantria dispar multicapsid nuclear polyhedrosis virus</name>
    <name type="common">LdMNPV</name>
    <dbReference type="NCBI Taxonomy" id="10449"/>
    <lineage>
        <taxon>Viruses</taxon>
        <taxon>Viruses incertae sedis</taxon>
        <taxon>Naldaviricetes</taxon>
        <taxon>Lefavirales</taxon>
        <taxon>Baculoviridae</taxon>
        <taxon>Alphabaculovirus</taxon>
        <taxon>Alphabaculovirus lydisparis</taxon>
    </lineage>
</organism>
<evidence type="ECO:0000256" key="1">
    <source>
        <dbReference type="SAM" id="MobiDB-lite"/>
    </source>
</evidence>
<proteinExistence type="predicted"/>